<dbReference type="EMBL" id="LTBA01000114">
    <property type="protein sequence ID" value="KYH27164.1"/>
    <property type="molecule type" value="Genomic_DNA"/>
</dbReference>
<keyword evidence="2" id="KW-1185">Reference proteome</keyword>
<organism evidence="1 2">
    <name type="scientific">Clostridium tepidiprofundi DSM 19306</name>
    <dbReference type="NCBI Taxonomy" id="1121338"/>
    <lineage>
        <taxon>Bacteria</taxon>
        <taxon>Bacillati</taxon>
        <taxon>Bacillota</taxon>
        <taxon>Clostridia</taxon>
        <taxon>Eubacteriales</taxon>
        <taxon>Clostridiaceae</taxon>
        <taxon>Clostridium</taxon>
    </lineage>
</organism>
<sequence length="161" mass="18758">MIIDGIVVYHASDDDITYLNIREKQILKNFKSVYEHYPKGKYYGQWGCAHIPLTQGVSNIKNNFASVLNTSYSELKGKIFSIGYVYSSPNSEKYKEFIKPFSPYLDKNKSFTIFKTYGKDCPFDVPAYGFFSNPITDNNTLSDYFKAIIIIQNYKCEEWYF</sequence>
<protein>
    <submittedName>
        <fullName evidence="1">Uncharacterized protein</fullName>
    </submittedName>
</protein>
<dbReference type="AlphaFoldDB" id="A0A151AHV2"/>
<dbReference type="STRING" id="1121338.CLTEP_27910"/>
<dbReference type="Proteomes" id="UP000075531">
    <property type="component" value="Unassembled WGS sequence"/>
</dbReference>
<dbReference type="PATRIC" id="fig|1121338.3.peg.2945"/>
<evidence type="ECO:0000313" key="1">
    <source>
        <dbReference type="EMBL" id="KYH27164.1"/>
    </source>
</evidence>
<proteinExistence type="predicted"/>
<gene>
    <name evidence="1" type="ORF">CLTEP_27910</name>
</gene>
<reference evidence="1 2" key="1">
    <citation type="submission" date="2016-02" db="EMBL/GenBank/DDBJ databases">
        <title>Genome sequence of Clostridium tepidiprofundi DSM 19306.</title>
        <authorList>
            <person name="Poehlein A."/>
            <person name="Daniel R."/>
        </authorList>
    </citation>
    <scope>NUCLEOTIDE SEQUENCE [LARGE SCALE GENOMIC DNA]</scope>
    <source>
        <strain evidence="1 2">DSM 19306</strain>
    </source>
</reference>
<evidence type="ECO:0000313" key="2">
    <source>
        <dbReference type="Proteomes" id="UP000075531"/>
    </source>
</evidence>
<name>A0A151AHV2_9CLOT</name>
<comment type="caution">
    <text evidence="1">The sequence shown here is derived from an EMBL/GenBank/DDBJ whole genome shotgun (WGS) entry which is preliminary data.</text>
</comment>
<accession>A0A151AHV2</accession>